<name>A0A087TMM1_STEMI</name>
<evidence type="ECO:0000256" key="3">
    <source>
        <dbReference type="ARBA" id="ARBA00022989"/>
    </source>
</evidence>
<evidence type="ECO:0000256" key="4">
    <source>
        <dbReference type="ARBA" id="ARBA00023136"/>
    </source>
</evidence>
<evidence type="ECO:0000313" key="6">
    <source>
        <dbReference type="EMBL" id="KFM66360.1"/>
    </source>
</evidence>
<dbReference type="OrthoDB" id="2133778at2759"/>
<feature type="transmembrane region" description="Helical" evidence="5">
    <location>
        <begin position="140"/>
        <end position="164"/>
    </location>
</feature>
<dbReference type="PANTHER" id="PTHR22829">
    <property type="entry name" value="DEP DOMAIN PROTEIN"/>
    <property type="match status" value="1"/>
</dbReference>
<evidence type="ECO:0000256" key="2">
    <source>
        <dbReference type="ARBA" id="ARBA00022692"/>
    </source>
</evidence>
<dbReference type="GO" id="GO:0055085">
    <property type="term" value="P:transmembrane transport"/>
    <property type="evidence" value="ECO:0007669"/>
    <property type="project" value="InterPro"/>
</dbReference>
<dbReference type="SUPFAM" id="SSF46785">
    <property type="entry name" value="Winged helix' DNA-binding domain"/>
    <property type="match status" value="1"/>
</dbReference>
<keyword evidence="7" id="KW-1185">Reference proteome</keyword>
<sequence>MFSQVTQIGAIYQIPPPIDSLQWCKIVPNAENATNGAKAADEIDFDRLLPTLFECFAIVFCGFLAGRCNLITTSDIKGLNDFTTYFTLPPLIFLNLVTINFQHVNWLFVLGILLGKIIVFILVATVTASVHRPINLSYAGLYGIFCTQGNDFGLAYPIVASLYGSKRPLYAGYMYLIAPTSLLFLNPMGIMLMETQRNRDADDYDPKGRMCVAILRTIGKVSWNIIRNPIVFVTLLGVFGNFLFHGGLPSVLFGILQILSSAFSACVLFLLGFSVAGNGQTKYSKKEGLLIPSVLLIAKMLVSPLITRSCVSMLCAGAPDVEDLADYGFLYGMVPTGPIVMLFAVEYGLRTEMIASTMVLCTGLFGPVVFILARMLSLKVRGIGEFAEELRATMLVLSILSILSCMWIGMSLIISKKVKRHLYRVTSCLMLSQVLMALGIFMWSLSRSSEEWMMYAEVTLISAGQLMCRIWVAILAMTLVFLRRNPRVPFARKMFWPNCLGFGFPALVVIMILIVTGIGHCEPDLDKELPLFIYGTTEAVGSIVVLLLCLTTTSFCLVLYFRSPKQQLLNDVSEKKPKDEEIENCNVEKMKNDVEMAIEKCKELPTDKNLLNGADIAIYKLTKSDSDPIVSDAGRKANHFRQTKLDNSSDNSPWKVNEHLKRSETSFSEKHLLSSTDSDLSSVNSSPTHDVSTTTESSAFAVDGDISRAHLRHVILLILCSISMAVGLTISTWKLSTNQPNGLFVAMEFLDAVLNVGQQGLFVFMVFIKDSKYILTPVTKWLKKVRHGFYSLDGQGDKVEAVIQQLCNQFVNYHWDNCKRDLPKTIKKNEKIHLQCFTGTEFVDWLIKIGLANHRTAAEN</sequence>
<feature type="transmembrane region" description="Helical" evidence="5">
    <location>
        <begin position="494"/>
        <end position="519"/>
    </location>
</feature>
<evidence type="ECO:0000256" key="5">
    <source>
        <dbReference type="SAM" id="Phobius"/>
    </source>
</evidence>
<reference evidence="6 7" key="1">
    <citation type="submission" date="2013-11" db="EMBL/GenBank/DDBJ databases">
        <title>Genome sequencing of Stegodyphus mimosarum.</title>
        <authorList>
            <person name="Bechsgaard J."/>
        </authorList>
    </citation>
    <scope>NUCLEOTIDE SEQUENCE [LARGE SCALE GENOMIC DNA]</scope>
</reference>
<feature type="non-terminal residue" evidence="6">
    <location>
        <position position="860"/>
    </location>
</feature>
<feature type="transmembrane region" description="Helical" evidence="5">
    <location>
        <begin position="745"/>
        <end position="768"/>
    </location>
</feature>
<accession>A0A087TMM1</accession>
<evidence type="ECO:0000313" key="7">
    <source>
        <dbReference type="Proteomes" id="UP000054359"/>
    </source>
</evidence>
<dbReference type="Proteomes" id="UP000054359">
    <property type="component" value="Unassembled WGS sequence"/>
</dbReference>
<comment type="subcellular location">
    <subcellularLocation>
        <location evidence="1">Membrane</location>
        <topology evidence="1">Multi-pass membrane protein</topology>
    </subcellularLocation>
</comment>
<dbReference type="InterPro" id="IPR051832">
    <property type="entry name" value="mTOR-Rac_regulators"/>
</dbReference>
<feature type="transmembrane region" description="Helical" evidence="5">
    <location>
        <begin position="170"/>
        <end position="192"/>
    </location>
</feature>
<feature type="transmembrane region" description="Helical" evidence="5">
    <location>
        <begin position="463"/>
        <end position="482"/>
    </location>
</feature>
<dbReference type="Gene3D" id="1.20.1070.10">
    <property type="entry name" value="Rhodopsin 7-helix transmembrane proteins"/>
    <property type="match status" value="1"/>
</dbReference>
<organism evidence="6 7">
    <name type="scientific">Stegodyphus mimosarum</name>
    <name type="common">African social velvet spider</name>
    <dbReference type="NCBI Taxonomy" id="407821"/>
    <lineage>
        <taxon>Eukaryota</taxon>
        <taxon>Metazoa</taxon>
        <taxon>Ecdysozoa</taxon>
        <taxon>Arthropoda</taxon>
        <taxon>Chelicerata</taxon>
        <taxon>Arachnida</taxon>
        <taxon>Araneae</taxon>
        <taxon>Araneomorphae</taxon>
        <taxon>Entelegynae</taxon>
        <taxon>Eresoidea</taxon>
        <taxon>Eresidae</taxon>
        <taxon>Stegodyphus</taxon>
    </lineage>
</organism>
<dbReference type="InterPro" id="IPR036390">
    <property type="entry name" value="WH_DNA-bd_sf"/>
</dbReference>
<feature type="transmembrane region" description="Helical" evidence="5">
    <location>
        <begin position="539"/>
        <end position="561"/>
    </location>
</feature>
<feature type="transmembrane region" description="Helical" evidence="5">
    <location>
        <begin position="327"/>
        <end position="345"/>
    </location>
</feature>
<dbReference type="InterPro" id="IPR004776">
    <property type="entry name" value="Mem_transp_PIN-like"/>
</dbReference>
<feature type="transmembrane region" description="Helical" evidence="5">
    <location>
        <begin position="357"/>
        <end position="375"/>
    </location>
</feature>
<feature type="transmembrane region" description="Helical" evidence="5">
    <location>
        <begin position="395"/>
        <end position="415"/>
    </location>
</feature>
<feature type="transmembrane region" description="Helical" evidence="5">
    <location>
        <begin position="714"/>
        <end position="733"/>
    </location>
</feature>
<feature type="transmembrane region" description="Helical" evidence="5">
    <location>
        <begin position="288"/>
        <end position="307"/>
    </location>
</feature>
<gene>
    <name evidence="6" type="ORF">X975_17103</name>
</gene>
<keyword evidence="4 5" id="KW-0472">Membrane</keyword>
<keyword evidence="3 5" id="KW-1133">Transmembrane helix</keyword>
<evidence type="ECO:0000256" key="1">
    <source>
        <dbReference type="ARBA" id="ARBA00004141"/>
    </source>
</evidence>
<feature type="transmembrane region" description="Helical" evidence="5">
    <location>
        <begin position="225"/>
        <end position="244"/>
    </location>
</feature>
<proteinExistence type="predicted"/>
<dbReference type="OMA" id="QCFSSFQ"/>
<feature type="transmembrane region" description="Helical" evidence="5">
    <location>
        <begin position="107"/>
        <end position="128"/>
    </location>
</feature>
<dbReference type="GO" id="GO:0016020">
    <property type="term" value="C:membrane"/>
    <property type="evidence" value="ECO:0007669"/>
    <property type="project" value="UniProtKB-SubCell"/>
</dbReference>
<dbReference type="Pfam" id="PF03547">
    <property type="entry name" value="Mem_trans"/>
    <property type="match status" value="1"/>
</dbReference>
<dbReference type="GO" id="GO:0030514">
    <property type="term" value="P:negative regulation of BMP signaling pathway"/>
    <property type="evidence" value="ECO:0007669"/>
    <property type="project" value="TreeGrafter"/>
</dbReference>
<keyword evidence="2 5" id="KW-0812">Transmembrane</keyword>
<feature type="transmembrane region" description="Helical" evidence="5">
    <location>
        <begin position="82"/>
        <end position="101"/>
    </location>
</feature>
<dbReference type="EMBL" id="KK115914">
    <property type="protein sequence ID" value="KFM66360.1"/>
    <property type="molecule type" value="Genomic_DNA"/>
</dbReference>
<dbReference type="AlphaFoldDB" id="A0A087TMM1"/>
<feature type="transmembrane region" description="Helical" evidence="5">
    <location>
        <begin position="250"/>
        <end position="276"/>
    </location>
</feature>
<feature type="transmembrane region" description="Helical" evidence="5">
    <location>
        <begin position="422"/>
        <end position="443"/>
    </location>
</feature>
<dbReference type="PANTHER" id="PTHR22829:SF5">
    <property type="entry name" value="INTEGRAL MEMBRANE PROTEIN GPR155"/>
    <property type="match status" value="1"/>
</dbReference>
<protein>
    <submittedName>
        <fullName evidence="6">Integral membrane protein GPR155</fullName>
    </submittedName>
</protein>
<feature type="transmembrane region" description="Helical" evidence="5">
    <location>
        <begin position="51"/>
        <end position="70"/>
    </location>
</feature>